<accession>A0A364K5A6</accession>
<dbReference type="InterPro" id="IPR003838">
    <property type="entry name" value="ABC3_permease_C"/>
</dbReference>
<dbReference type="EMBL" id="QJKK01000004">
    <property type="protein sequence ID" value="RAL24560.1"/>
    <property type="molecule type" value="Genomic_DNA"/>
</dbReference>
<feature type="transmembrane region" description="Helical" evidence="7">
    <location>
        <begin position="390"/>
        <end position="408"/>
    </location>
</feature>
<comment type="caution">
    <text evidence="10">The sequence shown here is derived from an EMBL/GenBank/DDBJ whole genome shotgun (WGS) entry which is preliminary data.</text>
</comment>
<evidence type="ECO:0000256" key="6">
    <source>
        <dbReference type="ARBA" id="ARBA00038076"/>
    </source>
</evidence>
<reference evidence="10 11" key="2">
    <citation type="submission" date="2018-06" db="EMBL/GenBank/DDBJ databases">
        <authorList>
            <person name="Zhirakovskaya E."/>
        </authorList>
    </citation>
    <scope>NUCLEOTIDE SEQUENCE [LARGE SCALE GENOMIC DNA]</scope>
    <source>
        <strain evidence="10 11">FBKL4.011</strain>
    </source>
</reference>
<dbReference type="OrthoDB" id="2606400at2"/>
<feature type="transmembrane region" description="Helical" evidence="7">
    <location>
        <begin position="333"/>
        <end position="360"/>
    </location>
</feature>
<dbReference type="RefSeq" id="WP_113658931.1">
    <property type="nucleotide sequence ID" value="NZ_KZ845666.1"/>
</dbReference>
<dbReference type="Pfam" id="PF02687">
    <property type="entry name" value="FtsX"/>
    <property type="match status" value="2"/>
</dbReference>
<feature type="transmembrane region" description="Helical" evidence="7">
    <location>
        <begin position="291"/>
        <end position="321"/>
    </location>
</feature>
<keyword evidence="2" id="KW-1003">Cell membrane</keyword>
<evidence type="ECO:0000256" key="4">
    <source>
        <dbReference type="ARBA" id="ARBA00022989"/>
    </source>
</evidence>
<comment type="subcellular location">
    <subcellularLocation>
        <location evidence="1">Cell membrane</location>
        <topology evidence="1">Multi-pass membrane protein</topology>
    </subcellularLocation>
</comment>
<feature type="transmembrane region" description="Helical" evidence="7">
    <location>
        <begin position="732"/>
        <end position="752"/>
    </location>
</feature>
<dbReference type="PANTHER" id="PTHR30572">
    <property type="entry name" value="MEMBRANE COMPONENT OF TRANSPORTER-RELATED"/>
    <property type="match status" value="1"/>
</dbReference>
<feature type="transmembrane region" description="Helical" evidence="7">
    <location>
        <begin position="781"/>
        <end position="811"/>
    </location>
</feature>
<evidence type="ECO:0000256" key="2">
    <source>
        <dbReference type="ARBA" id="ARBA00022475"/>
    </source>
</evidence>
<feature type="transmembrane region" description="Helical" evidence="7">
    <location>
        <begin position="414"/>
        <end position="439"/>
    </location>
</feature>
<feature type="transmembrane region" description="Helical" evidence="7">
    <location>
        <begin position="471"/>
        <end position="492"/>
    </location>
</feature>
<reference evidence="10 11" key="1">
    <citation type="submission" date="2018-06" db="EMBL/GenBank/DDBJ databases">
        <title>Thermoflavimicrobium daqus sp. nov., a thermophilic microbe isolated from Moutai-flavour Daqu.</title>
        <authorList>
            <person name="Wang X."/>
            <person name="Zhou H."/>
        </authorList>
    </citation>
    <scope>NUCLEOTIDE SEQUENCE [LARGE SCALE GENOMIC DNA]</scope>
    <source>
        <strain evidence="10 11">FBKL4.011</strain>
    </source>
</reference>
<evidence type="ECO:0008006" key="12">
    <source>
        <dbReference type="Google" id="ProtNLM"/>
    </source>
</evidence>
<comment type="similarity">
    <text evidence="6">Belongs to the ABC-4 integral membrane protein family.</text>
</comment>
<evidence type="ECO:0000259" key="9">
    <source>
        <dbReference type="Pfam" id="PF12704"/>
    </source>
</evidence>
<keyword evidence="11" id="KW-1185">Reference proteome</keyword>
<evidence type="ECO:0000256" key="3">
    <source>
        <dbReference type="ARBA" id="ARBA00022692"/>
    </source>
</evidence>
<dbReference type="GO" id="GO:0022857">
    <property type="term" value="F:transmembrane transporter activity"/>
    <property type="evidence" value="ECO:0007669"/>
    <property type="project" value="TreeGrafter"/>
</dbReference>
<evidence type="ECO:0000256" key="1">
    <source>
        <dbReference type="ARBA" id="ARBA00004651"/>
    </source>
</evidence>
<evidence type="ECO:0000313" key="11">
    <source>
        <dbReference type="Proteomes" id="UP000251213"/>
    </source>
</evidence>
<evidence type="ECO:0000256" key="7">
    <source>
        <dbReference type="SAM" id="Phobius"/>
    </source>
</evidence>
<feature type="domain" description="ABC3 transporter permease C-terminal" evidence="8">
    <location>
        <begin position="738"/>
        <end position="843"/>
    </location>
</feature>
<evidence type="ECO:0000313" key="10">
    <source>
        <dbReference type="EMBL" id="RAL24560.1"/>
    </source>
</evidence>
<keyword evidence="3 7" id="KW-0812">Transmembrane</keyword>
<dbReference type="Proteomes" id="UP000251213">
    <property type="component" value="Unassembled WGS sequence"/>
</dbReference>
<keyword evidence="4 7" id="KW-1133">Transmembrane helix</keyword>
<feature type="domain" description="MacB-like periplasmic core" evidence="9">
    <location>
        <begin position="16"/>
        <end position="221"/>
    </location>
</feature>
<dbReference type="AlphaFoldDB" id="A0A364K5A6"/>
<feature type="transmembrane region" description="Helical" evidence="7">
    <location>
        <begin position="20"/>
        <end position="40"/>
    </location>
</feature>
<gene>
    <name evidence="10" type="ORF">DL897_09645</name>
</gene>
<dbReference type="InterPro" id="IPR025857">
    <property type="entry name" value="MacB_PCD"/>
</dbReference>
<keyword evidence="5 7" id="KW-0472">Membrane</keyword>
<dbReference type="GO" id="GO:0005886">
    <property type="term" value="C:plasma membrane"/>
    <property type="evidence" value="ECO:0007669"/>
    <property type="project" value="UniProtKB-SubCell"/>
</dbReference>
<name>A0A364K5A6_9BACL</name>
<evidence type="ECO:0000259" key="8">
    <source>
        <dbReference type="Pfam" id="PF02687"/>
    </source>
</evidence>
<feature type="transmembrane region" description="Helical" evidence="7">
    <location>
        <begin position="247"/>
        <end position="271"/>
    </location>
</feature>
<feature type="domain" description="ABC3 transporter permease C-terminal" evidence="8">
    <location>
        <begin position="253"/>
        <end position="370"/>
    </location>
</feature>
<dbReference type="PANTHER" id="PTHR30572:SF4">
    <property type="entry name" value="ABC TRANSPORTER PERMEASE YTRF"/>
    <property type="match status" value="1"/>
</dbReference>
<organism evidence="10 11">
    <name type="scientific">Thermoflavimicrobium daqui</name>
    <dbReference type="NCBI Taxonomy" id="2137476"/>
    <lineage>
        <taxon>Bacteria</taxon>
        <taxon>Bacillati</taxon>
        <taxon>Bacillota</taxon>
        <taxon>Bacilli</taxon>
        <taxon>Bacillales</taxon>
        <taxon>Thermoactinomycetaceae</taxon>
        <taxon>Thermoflavimicrobium</taxon>
    </lineage>
</organism>
<protein>
    <recommendedName>
        <fullName evidence="12">FtsX-like permease family protein</fullName>
    </recommendedName>
</protein>
<feature type="transmembrane region" description="Helical" evidence="7">
    <location>
        <begin position="823"/>
        <end position="844"/>
    </location>
</feature>
<sequence>MRQLVWRFFYGYKKRTGFAILGVALAMIILVISQILLATLEQASELGIKQKYGNYDLMVGYQKTKQFLSESDIAKIKRIPQVKEIAPFYYPYIDENPIFFDGSPIPFIYIGVNNNPLAKEMDLIKRIKQGQLPRAGEVVLSLPYMKKKGLRIGDSVKIPFASQKKKRLTISGILHVTDVNIALFDLAWLQETTAKQGRITMMLVQLTDLKSKAAVIEQIRNQFPRIHIDKRDLIDKERENLGGLKPVVYGLNVTILIGSALLMITILQMSLHERKKELATIRLLGGKKNQLFRLVIHEAILVSTSGSLLGLGGGVGLSFLLQQSLMKWMALPIVPIVIPWTLILLSLMGGILFITLASLIPAYRSSQVPPMVAFRQAAPQSQKQKPVIKWVSLLCIISSVTLTIWNLMRTPSQTIYLVSGLLFTIGVFLAVSWILPLLVRGISWVFQLVQSSDRILSSRNTLRQLHRSTQLASVLMLAIIIGNVGLSILYLLKDEQEKQLSEIYPMEYILDANTSHSEAGFSEQIYDSIAKLPHMKAFPLYNRGHFSTQNLDIKKIKKEKLSLFPENGSYQTLVSLIGSDLETIYKQLPFRIISGQINSSALKQNGVVITKTFSELTGYKLGDPIALKEDTQLKWGDGPPKRITLKIVGIIDPYPFAPKDDLLLITHTDITKKIFGISTIDKIYFDVTKSSAKKEIEKQINQKLKDPSLSKAILTSRTEEFGKFIEQYKQRLWLLGAAVSLIALFSLLGLLNNTASSLQERRAEFAVLRALGGKRRQVLRLILWEGILVTTAGGFLGMIVSIFLGAHLIAALDKTLWDFPITGSLYCLAFSPIIGLIANFIPAFSTVNGKISRNLTTDAE</sequence>
<dbReference type="Pfam" id="PF12704">
    <property type="entry name" value="MacB_PCD"/>
    <property type="match status" value="1"/>
</dbReference>
<evidence type="ECO:0000256" key="5">
    <source>
        <dbReference type="ARBA" id="ARBA00023136"/>
    </source>
</evidence>
<proteinExistence type="inferred from homology"/>
<dbReference type="InterPro" id="IPR050250">
    <property type="entry name" value="Macrolide_Exporter_MacB"/>
</dbReference>